<accession>A0A6A9QPG1</accession>
<evidence type="ECO:0000313" key="3">
    <source>
        <dbReference type="Proteomes" id="UP000440125"/>
    </source>
</evidence>
<dbReference type="OrthoDB" id="93530at2157"/>
<comment type="caution">
    <text evidence="2">The sequence shown here is derived from an EMBL/GenBank/DDBJ whole genome shotgun (WGS) entry which is preliminary data.</text>
</comment>
<proteinExistence type="predicted"/>
<feature type="domain" description="DUF1156" evidence="1">
    <location>
        <begin position="25"/>
        <end position="68"/>
    </location>
</feature>
<evidence type="ECO:0000259" key="1">
    <source>
        <dbReference type="Pfam" id="PF06634"/>
    </source>
</evidence>
<dbReference type="Proteomes" id="UP000440125">
    <property type="component" value="Unassembled WGS sequence"/>
</dbReference>
<organism evidence="2 3">
    <name type="scientific">Acidianus infernus</name>
    <dbReference type="NCBI Taxonomy" id="12915"/>
    <lineage>
        <taxon>Archaea</taxon>
        <taxon>Thermoproteota</taxon>
        <taxon>Thermoprotei</taxon>
        <taxon>Sulfolobales</taxon>
        <taxon>Sulfolobaceae</taxon>
        <taxon>Acidianus</taxon>
    </lineage>
</organism>
<dbReference type="Pfam" id="PF06634">
    <property type="entry name" value="DUF1156"/>
    <property type="match status" value="1"/>
</dbReference>
<dbReference type="AlphaFoldDB" id="A0A6A9QPG1"/>
<reference evidence="2 3" key="1">
    <citation type="submission" date="2019-10" db="EMBL/GenBank/DDBJ databases">
        <title>Genome Sequences from Six Type Strain Members of the Archaeal Family Sulfolobaceae: Acidianus ambivalens, Acidianus infernus, Metallosphaera prunae, Stygiolobus azoricus, Sulfolobus metallicus, and Sulfurisphaera ohwakuensis.</title>
        <authorList>
            <person name="Counts J.A."/>
            <person name="Kelly R.M."/>
        </authorList>
    </citation>
    <scope>NUCLEOTIDE SEQUENCE [LARGE SCALE GENOMIC DNA]</scope>
    <source>
        <strain evidence="2 3">DSM 3191</strain>
    </source>
</reference>
<gene>
    <name evidence="2" type="ORF">D1867_11175</name>
</gene>
<dbReference type="GO" id="GO:0008168">
    <property type="term" value="F:methyltransferase activity"/>
    <property type="evidence" value="ECO:0007669"/>
    <property type="project" value="InterPro"/>
</dbReference>
<protein>
    <submittedName>
        <fullName evidence="2">DUF1156 domain-containing protein</fullName>
    </submittedName>
</protein>
<dbReference type="EMBL" id="WFIY01000004">
    <property type="protein sequence ID" value="MUM65788.1"/>
    <property type="molecule type" value="Genomic_DNA"/>
</dbReference>
<dbReference type="InterPro" id="IPR029063">
    <property type="entry name" value="SAM-dependent_MTases_sf"/>
</dbReference>
<dbReference type="GO" id="GO:0003676">
    <property type="term" value="F:nucleic acid binding"/>
    <property type="evidence" value="ECO:0007669"/>
    <property type="project" value="InterPro"/>
</dbReference>
<dbReference type="PROSITE" id="PS00092">
    <property type="entry name" value="N6_MTASE"/>
    <property type="match status" value="1"/>
</dbReference>
<sequence length="918" mass="105457">MSIRLLLVTQRKLIESENFTEIIPQIDKEAAREKGPGRPPYWEMIFWWTRKPLISARAFTAAALLPEDVPMTEFKRMVRLTDNTRPPHNLLPITNGRFKEFTVLDPFAGFGSIPLEAKRLGVGKVIASDLLPTAYIFLKAVLEYPKYGKKLVEDVKKYGEEMLKSIEEDVKELYGDTTGYVGTWEVKCPHCGNYTPLVNQWWLLKLDKGGGKGYERLVYMKPEKQGNSIRIRVVDLNKELNKKTIKAEVNESDGTKYEVPEGNIEAKNSYARCLICNNVFPGKGDKWYVKEALREWNENYERFLNGEITLGELRSSKARPKLLVKFKGRSKDLDFEEITDDDEKMFWDSFEKLKEVDINKIPIENLAPYGTIRISTWGTDKFFKMFNARQLIIFSKVVDYLNKLYDENDEYKKAVLTYLAIAFLNHIRHNCFFTSIDPSRKFIAHTLAFRRLGFTWNWVEINPLADVIGSLRRSLDHVIEGLEYLIQTNSDSKIEVLNVDINELNLPEKVDVIITDPPFADDVPYPEVSDLYYVWLKRVIPMPYRTQWEELIPKDIGVEEGRAKVFGNNTGTYDDFREKLAKAFGKLSNFLKDDGLLVTFYNHTSTEAWVSLLYAGWYYSKFKITAVHAVTTEDETRITAQNTTISLDKSMVIVWRKKAEGQKLLQEVRKEAISTVSDYVSTMVQKGKLKLSTDTYIEVLGKVLSVFTKYEKLAGLKGEREKAVEELITNHVYPATVQSIIEGLSKGVGVTISDPYAAYYILVKLLIPRPEKGVRKIDKTSLTFFSLTGNLDFKDLQDNGIVKADKDSISLAEPNQAAKETLEVISELEKLLDKKALLGDYNFSNPVQVFHYLEYIALKSKDKLKEEIEKLREKTRFVDEALAIAKIFAKVLDEKDVEKEPSKRISGEEKTGILRWTK</sequence>
<keyword evidence="3" id="KW-1185">Reference proteome</keyword>
<dbReference type="InterPro" id="IPR009537">
    <property type="entry name" value="DUF1156"/>
</dbReference>
<evidence type="ECO:0000313" key="2">
    <source>
        <dbReference type="EMBL" id="MUM65788.1"/>
    </source>
</evidence>
<dbReference type="GO" id="GO:0032259">
    <property type="term" value="P:methylation"/>
    <property type="evidence" value="ECO:0007669"/>
    <property type="project" value="InterPro"/>
</dbReference>
<dbReference type="SUPFAM" id="SSF53335">
    <property type="entry name" value="S-adenosyl-L-methionine-dependent methyltransferases"/>
    <property type="match status" value="2"/>
</dbReference>
<name>A0A6A9QPG1_ACIIN</name>
<dbReference type="InterPro" id="IPR002052">
    <property type="entry name" value="DNA_methylase_N6_adenine_CS"/>
</dbReference>
<dbReference type="Gene3D" id="3.40.50.150">
    <property type="entry name" value="Vaccinia Virus protein VP39"/>
    <property type="match status" value="1"/>
</dbReference>